<dbReference type="RefSeq" id="WP_004060569.1">
    <property type="nucleotide sequence ID" value="NC_017942.1"/>
</dbReference>
<dbReference type="HOGENOM" id="CLU_2433756_0_0_2"/>
<evidence type="ECO:0000313" key="7">
    <source>
        <dbReference type="Proteomes" id="UP000027075"/>
    </source>
</evidence>
<keyword evidence="1" id="KW-0614">Plasmid</keyword>
<proteinExistence type="predicted"/>
<evidence type="ECO:0000313" key="5">
    <source>
        <dbReference type="Proteomes" id="UP000006469"/>
    </source>
</evidence>
<dbReference type="EMBL" id="CP039142">
    <property type="protein sequence ID" value="QCQ77382.1"/>
    <property type="molecule type" value="Genomic_DNA"/>
</dbReference>
<name>I3R9C7_HALMT</name>
<keyword evidence="6" id="KW-1185">Reference proteome</keyword>
<reference evidence="1" key="5">
    <citation type="submission" date="2014-05" db="EMBL/GenBank/DDBJ databases">
        <authorList>
            <person name="Wang L."/>
            <person name="Yang H."/>
            <person name="Xiang H."/>
        </authorList>
    </citation>
    <scope>NUCLEOTIDE SEQUENCE</scope>
    <source>
        <strain evidence="1">CGMCC 1.2087</strain>
        <plasmid evidence="1">pHM100</plasmid>
    </source>
</reference>
<evidence type="ECO:0000313" key="1">
    <source>
        <dbReference type="EMBL" id="AFK20837.1"/>
    </source>
</evidence>
<dbReference type="KEGG" id="hme:HFX_4147"/>
<dbReference type="EMBL" id="AOLO01000014">
    <property type="protein sequence ID" value="ELZ97632.1"/>
    <property type="molecule type" value="Genomic_DNA"/>
</dbReference>
<dbReference type="Proteomes" id="UP000027075">
    <property type="component" value="Plasmid HMPLAS3"/>
</dbReference>
<dbReference type="PATRIC" id="fig|523841.21.peg.3416"/>
<sequence>MTTVEMAVAKDTFVQQKAVAPRRQPCRMVEQILLPARDARRIAGLLREVENDDKGEAGYYADLLDDHADEHAFEDHFTDIGPIPMGEQDI</sequence>
<evidence type="ECO:0000313" key="6">
    <source>
        <dbReference type="Proteomes" id="UP000011603"/>
    </source>
</evidence>
<reference evidence="4 8" key="6">
    <citation type="submission" date="2019-04" db="EMBL/GenBank/DDBJ databases">
        <title>Methylomes of two halophilic Archaea, Haloarcula marismortui and Haloferax mediterranei.</title>
        <authorList>
            <person name="DasSarma S."/>
            <person name="DasSarma P."/>
            <person name="DasSarma S."/>
            <person name="Fomenkov A."/>
            <person name="Vincze T."/>
            <person name="Anton B.P."/>
            <person name="Roberts R.J."/>
        </authorList>
    </citation>
    <scope>NUCLEOTIDE SEQUENCE [LARGE SCALE GENOMIC DNA]</scope>
    <source>
        <strain evidence="4">ATCC 33500</strain>
        <strain evidence="8">ATCC 33500 / DSM 1411 / JCM 8866 / NBRC 14739 / NCIMB 2177 / R-4</strain>
        <plasmid evidence="4 8">pHME132</plasmid>
    </source>
</reference>
<dbReference type="Proteomes" id="UP000006469">
    <property type="component" value="Plasmid pHM100"/>
</dbReference>
<evidence type="ECO:0000313" key="3">
    <source>
        <dbReference type="EMBL" id="ELZ97632.1"/>
    </source>
</evidence>
<dbReference type="Proteomes" id="UP000299011">
    <property type="component" value="Plasmid pHME132"/>
</dbReference>
<reference evidence="1" key="1">
    <citation type="journal article" date="2012" name="Appl. Environ. Microbiol.">
        <title>Identification of the haloarchaeal phasin (PhaP) that functions in polyhydroxyalkanoate accumulation and granule formation in Haloferax mediterranei.</title>
        <authorList>
            <person name="Cai S."/>
            <person name="Cai L."/>
            <person name="Liu H."/>
            <person name="Liu X."/>
            <person name="Han J."/>
            <person name="Zhou J."/>
            <person name="Xiang H."/>
        </authorList>
    </citation>
    <scope>NUCLEOTIDE SEQUENCE</scope>
    <source>
        <strain evidence="1">CGMCC 1.2087</strain>
    </source>
</reference>
<dbReference type="GeneID" id="40158523"/>
<protein>
    <submittedName>
        <fullName evidence="1">Uncharacterized protein</fullName>
    </submittedName>
</protein>
<gene>
    <name evidence="1" type="ordered locus">HFX_4147</name>
    <name evidence="2" type="ORF">BM92_19795</name>
    <name evidence="3" type="ORF">C439_16988</name>
    <name evidence="4" type="ORF">E6P09_18860</name>
</gene>
<accession>I3R9C7</accession>
<reference evidence="1 5" key="2">
    <citation type="journal article" date="2012" name="J. Bacteriol.">
        <title>Complete genome sequence of the metabolically versatile halophilic archaeon Haloferax mediterranei, a poly(3-hydroxybutyrate-co-3-hydroxyvalerate) producer.</title>
        <authorList>
            <person name="Han J."/>
            <person name="Zhang F."/>
            <person name="Hou J."/>
            <person name="Liu X."/>
            <person name="Li M."/>
            <person name="Liu H."/>
            <person name="Cai L."/>
            <person name="Zhang B."/>
            <person name="Chen Y."/>
            <person name="Zhou J."/>
            <person name="Hu S."/>
            <person name="Xiang H."/>
        </authorList>
    </citation>
    <scope>NUCLEOTIDE SEQUENCE [LARGE SCALE GENOMIC DNA]</scope>
    <source>
        <strain evidence="5">ATCC 33500 / DSM 1411 / JCM 8866 / NBRC 14739 / NCIMB 2177 / R-4</strain>
        <strain evidence="1">CGMCC 1.2087</strain>
        <plasmid evidence="5">pHM100</plasmid>
    </source>
</reference>
<dbReference type="AlphaFoldDB" id="I3R9C7"/>
<dbReference type="EMBL" id="CP007552">
    <property type="protein sequence ID" value="AHZ24046.1"/>
    <property type="molecule type" value="Genomic_DNA"/>
</dbReference>
<dbReference type="EMBL" id="CP001869">
    <property type="protein sequence ID" value="AFK20837.1"/>
    <property type="molecule type" value="Genomic_DNA"/>
</dbReference>
<organism evidence="1 5">
    <name type="scientific">Haloferax mediterranei (strain ATCC 33500 / DSM 1411 / JCM 8866 / NBRC 14739 / NCIMB 2177 / R-4)</name>
    <name type="common">Halobacterium mediterranei</name>
    <dbReference type="NCBI Taxonomy" id="523841"/>
    <lineage>
        <taxon>Archaea</taxon>
        <taxon>Methanobacteriati</taxon>
        <taxon>Methanobacteriota</taxon>
        <taxon>Stenosarchaea group</taxon>
        <taxon>Halobacteria</taxon>
        <taxon>Halobacteriales</taxon>
        <taxon>Haloferacaceae</taxon>
        <taxon>Haloferax</taxon>
    </lineage>
</organism>
<evidence type="ECO:0000313" key="2">
    <source>
        <dbReference type="EMBL" id="AHZ24046.1"/>
    </source>
</evidence>
<geneLocation type="plasmid" evidence="2 7">
    <name>HMPLAS3</name>
</geneLocation>
<reference evidence="3 6" key="3">
    <citation type="journal article" date="2014" name="PLoS Genet.">
        <title>Phylogenetically driven sequencing of extremely halophilic archaea reveals strategies for static and dynamic osmo-response.</title>
        <authorList>
            <person name="Becker E.A."/>
            <person name="Seitzer P.M."/>
            <person name="Tritt A."/>
            <person name="Larsen D."/>
            <person name="Krusor M."/>
            <person name="Yao A.I."/>
            <person name="Wu D."/>
            <person name="Madern D."/>
            <person name="Eisen J.A."/>
            <person name="Darling A.E."/>
            <person name="Facciotti M.T."/>
        </authorList>
    </citation>
    <scope>NUCLEOTIDE SEQUENCE [LARGE SCALE GENOMIC DNA]</scope>
    <source>
        <strain evidence="3">ATCC 33500</strain>
        <strain evidence="6">ATCC 33500 / DSM 1411 / JCM 8866 / NBRC 14739 / NCIMB 2177 / R-4</strain>
    </source>
</reference>
<geneLocation type="plasmid" evidence="1 5">
    <name>pHM100</name>
</geneLocation>
<reference evidence="2 7" key="4">
    <citation type="submission" date="2014-04" db="EMBL/GenBank/DDBJ databases">
        <title>Transcriptional profiles of Haloferax mediterranei on the basis of nitrogen availability.</title>
        <authorList>
            <person name="Bautista V."/>
        </authorList>
    </citation>
    <scope>NUCLEOTIDE SEQUENCE [LARGE SCALE GENOMIC DNA]</scope>
    <source>
        <strain evidence="2">ATCC 33500</strain>
        <strain evidence="7">ATCC 33500 / DSM 1411 / JCM 8866 / NBRC 14739 / NCIMB 2177 / R-4</strain>
        <plasmid evidence="2">HMPLAS3</plasmid>
        <plasmid evidence="7">Plasmid HMPLAS3</plasmid>
    </source>
</reference>
<geneLocation type="plasmid" evidence="4 8">
    <name>pHME132</name>
</geneLocation>
<evidence type="ECO:0000313" key="4">
    <source>
        <dbReference type="EMBL" id="QCQ77382.1"/>
    </source>
</evidence>
<dbReference type="Proteomes" id="UP000011603">
    <property type="component" value="Unassembled WGS sequence"/>
</dbReference>
<evidence type="ECO:0000313" key="8">
    <source>
        <dbReference type="Proteomes" id="UP000299011"/>
    </source>
</evidence>